<feature type="region of interest" description="Disordered" evidence="1">
    <location>
        <begin position="37"/>
        <end position="69"/>
    </location>
</feature>
<keyword evidence="3" id="KW-0732">Signal</keyword>
<dbReference type="AlphaFoldDB" id="A0A2B7XTH7"/>
<accession>A0A2B7XTH7</accession>
<dbReference type="Gene3D" id="3.90.280.10">
    <property type="entry name" value="PEBP-like"/>
    <property type="match status" value="1"/>
</dbReference>
<evidence type="ECO:0000313" key="4">
    <source>
        <dbReference type="EMBL" id="PGH11797.1"/>
    </source>
</evidence>
<dbReference type="CDD" id="cd00866">
    <property type="entry name" value="PEBP_euk"/>
    <property type="match status" value="1"/>
</dbReference>
<keyword evidence="2" id="KW-1133">Transmembrane helix</keyword>
<reference evidence="4 5" key="1">
    <citation type="submission" date="2017-10" db="EMBL/GenBank/DDBJ databases">
        <title>Comparative genomics in systemic dimorphic fungi from Ajellomycetaceae.</title>
        <authorList>
            <person name="Munoz J.F."/>
            <person name="Mcewen J.G."/>
            <person name="Clay O.K."/>
            <person name="Cuomo C.A."/>
        </authorList>
    </citation>
    <scope>NUCLEOTIDE SEQUENCE [LARGE SCALE GENOMIC DNA]</scope>
    <source>
        <strain evidence="4 5">UAMH5409</strain>
    </source>
</reference>
<dbReference type="SUPFAM" id="SSF49777">
    <property type="entry name" value="PEBP-like"/>
    <property type="match status" value="1"/>
</dbReference>
<evidence type="ECO:0000313" key="5">
    <source>
        <dbReference type="Proteomes" id="UP000223968"/>
    </source>
</evidence>
<dbReference type="OrthoDB" id="5231984at2759"/>
<dbReference type="InterPro" id="IPR036610">
    <property type="entry name" value="PEBP-like_sf"/>
</dbReference>
<name>A0A2B7XTH7_9EURO</name>
<sequence>MKSNFLFATALFTLAASQQASVPADLAESFSDSGTDGLQVSFGGDASEGLTDGDTVRPQDISNPPTFALGDSSGVNRGISYMIMMIDTTDDNARKVQYMQSGFRASGDKTKLEAEGEPAVPYEPPTLDGGPRQFSFLLYRQRGQQASQLSEVPSGGASFDVKSFESENNLQPPRAGMAIMVDENAVPSPSASASPSASQTQTSVVIVAPSATGGSSDLEGAAAEGPGGDNSGAAGLHGAVYTGTYVAIFVLFVQAGWYVFVL</sequence>
<feature type="chain" id="PRO_5012225507" evidence="3">
    <location>
        <begin position="21"/>
        <end position="262"/>
    </location>
</feature>
<feature type="signal peptide" evidence="3">
    <location>
        <begin position="1"/>
        <end position="20"/>
    </location>
</feature>
<dbReference type="EMBL" id="PDNB01000068">
    <property type="protein sequence ID" value="PGH11797.1"/>
    <property type="molecule type" value="Genomic_DNA"/>
</dbReference>
<organism evidence="4 5">
    <name type="scientific">Helicocarpus griseus UAMH5409</name>
    <dbReference type="NCBI Taxonomy" id="1447875"/>
    <lineage>
        <taxon>Eukaryota</taxon>
        <taxon>Fungi</taxon>
        <taxon>Dikarya</taxon>
        <taxon>Ascomycota</taxon>
        <taxon>Pezizomycotina</taxon>
        <taxon>Eurotiomycetes</taxon>
        <taxon>Eurotiomycetidae</taxon>
        <taxon>Onygenales</taxon>
        <taxon>Ajellomycetaceae</taxon>
        <taxon>Helicocarpus</taxon>
    </lineage>
</organism>
<keyword evidence="2" id="KW-0472">Membrane</keyword>
<evidence type="ECO:0000256" key="2">
    <source>
        <dbReference type="SAM" id="Phobius"/>
    </source>
</evidence>
<comment type="caution">
    <text evidence="4">The sequence shown here is derived from an EMBL/GenBank/DDBJ whole genome shotgun (WGS) entry which is preliminary data.</text>
</comment>
<proteinExistence type="predicted"/>
<gene>
    <name evidence="4" type="ORF">AJ79_04699</name>
</gene>
<dbReference type="InterPro" id="IPR035810">
    <property type="entry name" value="PEBP_euk"/>
</dbReference>
<keyword evidence="5" id="KW-1185">Reference proteome</keyword>
<evidence type="ECO:0000256" key="3">
    <source>
        <dbReference type="SAM" id="SignalP"/>
    </source>
</evidence>
<dbReference type="Proteomes" id="UP000223968">
    <property type="component" value="Unassembled WGS sequence"/>
</dbReference>
<dbReference type="STRING" id="1447875.A0A2B7XTH7"/>
<keyword evidence="2" id="KW-0812">Transmembrane</keyword>
<protein>
    <submittedName>
        <fullName evidence="4">Uncharacterized protein</fullName>
    </submittedName>
</protein>
<evidence type="ECO:0000256" key="1">
    <source>
        <dbReference type="SAM" id="MobiDB-lite"/>
    </source>
</evidence>
<feature type="transmembrane region" description="Helical" evidence="2">
    <location>
        <begin position="239"/>
        <end position="261"/>
    </location>
</feature>